<proteinExistence type="predicted"/>
<sequence>GGALSKPPLDAGATLLTSYRHSRTFTYINSQRCTCISEWQDSLLRSSRCAVVLLKSNYRGSGSGADETEVDKRASKDIFHIYIHFTYKYIIPKKINCQCDQP</sequence>
<gene>
    <name evidence="1" type="ORF">WUBG_18787</name>
</gene>
<comment type="caution">
    <text evidence="1">The sequence shown here is derived from an EMBL/GenBank/DDBJ whole genome shotgun (WGS) entry which is preliminary data.</text>
</comment>
<dbReference type="EMBL" id="ADBV01022520">
    <property type="protein sequence ID" value="EJW70306.1"/>
    <property type="molecule type" value="Genomic_DNA"/>
</dbReference>
<dbReference type="Proteomes" id="UP000004810">
    <property type="component" value="Unassembled WGS sequence"/>
</dbReference>
<name>J9DLF9_WUCBA</name>
<dbReference type="AlphaFoldDB" id="J9DLF9"/>
<reference evidence="2" key="1">
    <citation type="submission" date="2012-08" db="EMBL/GenBank/DDBJ databases">
        <title>The Genome Sequence of Wuchereria bancrofti.</title>
        <authorList>
            <person name="Nutman T.B."/>
            <person name="Fink D.L."/>
            <person name="Russ C."/>
            <person name="Young S."/>
            <person name="Zeng Q."/>
            <person name="Koehrsen M."/>
            <person name="Alvarado L."/>
            <person name="Berlin A."/>
            <person name="Chapman S.B."/>
            <person name="Chen Z."/>
            <person name="Freedman E."/>
            <person name="Gellesch M."/>
            <person name="Goldberg J."/>
            <person name="Griggs A."/>
            <person name="Gujja S."/>
            <person name="Heilman E.R."/>
            <person name="Heiman D."/>
            <person name="Hepburn T."/>
            <person name="Howarth C."/>
            <person name="Jen D."/>
            <person name="Larson L."/>
            <person name="Lewis B."/>
            <person name="Mehta T."/>
            <person name="Park D."/>
            <person name="Pearson M."/>
            <person name="Roberts A."/>
            <person name="Saif S."/>
            <person name="Shea T."/>
            <person name="Shenoy N."/>
            <person name="Sisk P."/>
            <person name="Stolte C."/>
            <person name="Sykes S."/>
            <person name="Walk T."/>
            <person name="White J."/>
            <person name="Yandava C."/>
            <person name="Haas B."/>
            <person name="Henn M.R."/>
            <person name="Nusbaum C."/>
            <person name="Birren B."/>
        </authorList>
    </citation>
    <scope>NUCLEOTIDE SEQUENCE [LARGE SCALE GENOMIC DNA]</scope>
    <source>
        <strain evidence="2">NA</strain>
    </source>
</reference>
<accession>J9DLF9</accession>
<evidence type="ECO:0000313" key="1">
    <source>
        <dbReference type="EMBL" id="EJW70306.1"/>
    </source>
</evidence>
<evidence type="ECO:0000313" key="2">
    <source>
        <dbReference type="Proteomes" id="UP000004810"/>
    </source>
</evidence>
<organism evidence="1 2">
    <name type="scientific">Wuchereria bancrofti</name>
    <dbReference type="NCBI Taxonomy" id="6293"/>
    <lineage>
        <taxon>Eukaryota</taxon>
        <taxon>Metazoa</taxon>
        <taxon>Ecdysozoa</taxon>
        <taxon>Nematoda</taxon>
        <taxon>Chromadorea</taxon>
        <taxon>Rhabditida</taxon>
        <taxon>Spirurina</taxon>
        <taxon>Spiruromorpha</taxon>
        <taxon>Filarioidea</taxon>
        <taxon>Onchocercidae</taxon>
        <taxon>Wuchereria</taxon>
    </lineage>
</organism>
<protein>
    <submittedName>
        <fullName evidence="1">Uncharacterized protein</fullName>
    </submittedName>
</protein>
<feature type="non-terminal residue" evidence="1">
    <location>
        <position position="1"/>
    </location>
</feature>